<evidence type="ECO:0000313" key="3">
    <source>
        <dbReference type="EMBL" id="WPZ22493.1"/>
    </source>
</evidence>
<protein>
    <submittedName>
        <fullName evidence="3">Flagellar hook-length control protein FliK</fullName>
    </submittedName>
</protein>
<feature type="domain" description="Flagellar hook-length control protein-like C-terminal" evidence="2">
    <location>
        <begin position="324"/>
        <end position="395"/>
    </location>
</feature>
<accession>A0ABZ0V0T6</accession>
<keyword evidence="4" id="KW-1185">Reference proteome</keyword>
<dbReference type="InterPro" id="IPR021136">
    <property type="entry name" value="Flagellar_hook_control-like_C"/>
</dbReference>
<keyword evidence="3" id="KW-0969">Cilium</keyword>
<feature type="region of interest" description="Disordered" evidence="1">
    <location>
        <begin position="37"/>
        <end position="63"/>
    </location>
</feature>
<keyword evidence="3" id="KW-0282">Flagellum</keyword>
<dbReference type="Proteomes" id="UP001326567">
    <property type="component" value="Chromosome"/>
</dbReference>
<feature type="compositionally biased region" description="Pro residues" evidence="1">
    <location>
        <begin position="293"/>
        <end position="305"/>
    </location>
</feature>
<dbReference type="Pfam" id="PF02120">
    <property type="entry name" value="Flg_hook"/>
    <property type="match status" value="1"/>
</dbReference>
<evidence type="ECO:0000313" key="4">
    <source>
        <dbReference type="Proteomes" id="UP001326567"/>
    </source>
</evidence>
<organism evidence="3 4">
    <name type="scientific">Sulfitobacter faviae</name>
    <dbReference type="NCBI Taxonomy" id="1775881"/>
    <lineage>
        <taxon>Bacteria</taxon>
        <taxon>Pseudomonadati</taxon>
        <taxon>Pseudomonadota</taxon>
        <taxon>Alphaproteobacteria</taxon>
        <taxon>Rhodobacterales</taxon>
        <taxon>Roseobacteraceae</taxon>
        <taxon>Sulfitobacter</taxon>
    </lineage>
</organism>
<feature type="compositionally biased region" description="Low complexity" evidence="1">
    <location>
        <begin position="413"/>
        <end position="433"/>
    </location>
</feature>
<name>A0ABZ0V0T6_9RHOB</name>
<evidence type="ECO:0000256" key="1">
    <source>
        <dbReference type="SAM" id="MobiDB-lite"/>
    </source>
</evidence>
<reference evidence="3 4" key="1">
    <citation type="submission" date="2023-11" db="EMBL/GenBank/DDBJ databases">
        <title>From the Deep-Sea to the Surface: Bacterial Genomes Isolated from the Moytirra Hydrothermal Vent Plume.</title>
        <authorList>
            <person name="Major S.R."/>
        </authorList>
    </citation>
    <scope>NUCLEOTIDE SEQUENCE [LARGE SCALE GENOMIC DNA]</scope>
    <source>
        <strain evidence="3 4">OXR-9</strain>
    </source>
</reference>
<dbReference type="Gene3D" id="3.30.750.140">
    <property type="match status" value="1"/>
</dbReference>
<evidence type="ECO:0000259" key="2">
    <source>
        <dbReference type="Pfam" id="PF02120"/>
    </source>
</evidence>
<keyword evidence="3" id="KW-0966">Cell projection</keyword>
<dbReference type="EMBL" id="CP139725">
    <property type="protein sequence ID" value="WPZ22493.1"/>
    <property type="molecule type" value="Genomic_DNA"/>
</dbReference>
<proteinExistence type="predicted"/>
<feature type="region of interest" description="Disordered" evidence="1">
    <location>
        <begin position="391"/>
        <end position="447"/>
    </location>
</feature>
<gene>
    <name evidence="3" type="ORF">T7987_04415</name>
</gene>
<dbReference type="RefSeq" id="WP_322329165.1">
    <property type="nucleotide sequence ID" value="NZ_CP139725.1"/>
</dbReference>
<sequence>MIAQLQAAPAVPNAAGFGQPSGKGAAEGFAALMQGLAGQGGASEAQGQDLQATAPEAEVAPDPLSEDIDLETAEGLMALMDHTLAGLEETSQPITPKAALAAFAEALGEAPPENLGALEAVAQLDDPSLEAALEEKIAGALRLPTPASQLSIASAALPVVGRMAMGQAQQGARVMTAEGAAPVLQAEGSIEQSGLKTVMPSEAPAQRAATVGATEPPFAAKAEASTTAAKVDLSIEAADPRLTAAAERFSAAVDAAKATQPGTNAPAAEAVLREAAALTAPQAPQSEGLRLSPPQPTPAPAPNPAAAPEEQLRQHVSQQIRSLDTADNKLRFSLSPYGMGEIEIEVVRSEAGRMQIAMTTESASVLNMLRQDREQLLDALQSRGISAENADLDFQTFGDRGRNGGQQQGPEYTQTTAQADDAQGGDAAPTAQTPSPRLGAGQLDILT</sequence>
<feature type="region of interest" description="Disordered" evidence="1">
    <location>
        <begin position="279"/>
        <end position="324"/>
    </location>
</feature>
<feature type="compositionally biased region" description="Low complexity" evidence="1">
    <location>
        <begin position="37"/>
        <end position="48"/>
    </location>
</feature>
<dbReference type="InterPro" id="IPR038610">
    <property type="entry name" value="FliK-like_C_sf"/>
</dbReference>
<dbReference type="CDD" id="cd17470">
    <property type="entry name" value="T3SS_Flik_C"/>
    <property type="match status" value="1"/>
</dbReference>